<feature type="region of interest" description="Disordered" evidence="1">
    <location>
        <begin position="25"/>
        <end position="102"/>
    </location>
</feature>
<accession>A0A7Y0VB27</accession>
<gene>
    <name evidence="4" type="ORF">HGP05_00670</name>
</gene>
<evidence type="ECO:0000256" key="2">
    <source>
        <dbReference type="SAM" id="SignalP"/>
    </source>
</evidence>
<feature type="signal peptide" evidence="2">
    <location>
        <begin position="1"/>
        <end position="21"/>
    </location>
</feature>
<dbReference type="EMBL" id="JABBCN010000001">
    <property type="protein sequence ID" value="NMX24587.1"/>
    <property type="molecule type" value="Genomic_DNA"/>
</dbReference>
<dbReference type="Gene3D" id="2.40.128.50">
    <property type="match status" value="1"/>
</dbReference>
<proteinExistence type="predicted"/>
<reference evidence="4" key="1">
    <citation type="submission" date="2020-04" db="EMBL/GenBank/DDBJ databases">
        <authorList>
            <person name="Chakraborty B."/>
            <person name="Walker A.R."/>
            <person name="Burne R.A."/>
        </authorList>
    </citation>
    <scope>NUCLEOTIDE SEQUENCE [LARGE SCALE GENOMIC DNA]</scope>
    <source>
        <strain evidence="4">BCA8</strain>
    </source>
</reference>
<feature type="domain" description="DUF3642" evidence="3">
    <location>
        <begin position="74"/>
        <end position="156"/>
    </location>
</feature>
<feature type="chain" id="PRO_5038897385" description="DUF3642 domain-containing protein" evidence="2">
    <location>
        <begin position="22"/>
        <end position="166"/>
    </location>
</feature>
<name>A0A7Y0VB27_STRSA</name>
<feature type="compositionally biased region" description="Low complexity" evidence="1">
    <location>
        <begin position="44"/>
        <end position="72"/>
    </location>
</feature>
<dbReference type="Pfam" id="PF12182">
    <property type="entry name" value="DUF3642"/>
    <property type="match status" value="1"/>
</dbReference>
<dbReference type="InterPro" id="IPR027279">
    <property type="entry name" value="D_amino_pept/lipop_sf"/>
</dbReference>
<sequence>MAISKKLTISGLTAAAVLALAACGSNQNQTAPSSQSQSVASGKPAESSSVASTSSAVNNSSSASASSSEPAANGELDGSYQTSHEGDQLTLQISGTTGQLTKVEADGEQEIEQVQIDATNQTMIIGDDVKRYRIEGNQLTIEDLSQEPYDDDNWSLQTMMKESCLE</sequence>
<feature type="compositionally biased region" description="Polar residues" evidence="1">
    <location>
        <begin position="25"/>
        <end position="40"/>
    </location>
</feature>
<dbReference type="PROSITE" id="PS51257">
    <property type="entry name" value="PROKAR_LIPOPROTEIN"/>
    <property type="match status" value="1"/>
</dbReference>
<keyword evidence="2" id="KW-0732">Signal</keyword>
<evidence type="ECO:0000259" key="3">
    <source>
        <dbReference type="Pfam" id="PF12182"/>
    </source>
</evidence>
<dbReference type="InterPro" id="IPR020961">
    <property type="entry name" value="DUF3642_lipo"/>
</dbReference>
<dbReference type="NCBIfam" id="NF040528">
    <property type="entry name" value="SP_0198_lipo"/>
    <property type="match status" value="1"/>
</dbReference>
<evidence type="ECO:0000256" key="1">
    <source>
        <dbReference type="SAM" id="MobiDB-lite"/>
    </source>
</evidence>
<feature type="compositionally biased region" description="Polar residues" evidence="1">
    <location>
        <begin position="79"/>
        <end position="100"/>
    </location>
</feature>
<organism evidence="4">
    <name type="scientific">Streptococcus sanguinis</name>
    <dbReference type="NCBI Taxonomy" id="1305"/>
    <lineage>
        <taxon>Bacteria</taxon>
        <taxon>Bacillati</taxon>
        <taxon>Bacillota</taxon>
        <taxon>Bacilli</taxon>
        <taxon>Lactobacillales</taxon>
        <taxon>Streptococcaceae</taxon>
        <taxon>Streptococcus</taxon>
    </lineage>
</organism>
<protein>
    <recommendedName>
        <fullName evidence="3">DUF3642 domain-containing protein</fullName>
    </recommendedName>
</protein>
<comment type="caution">
    <text evidence="4">The sequence shown here is derived from an EMBL/GenBank/DDBJ whole genome shotgun (WGS) entry which is preliminary data.</text>
</comment>
<evidence type="ECO:0000313" key="4">
    <source>
        <dbReference type="EMBL" id="NMX24587.1"/>
    </source>
</evidence>
<dbReference type="AlphaFoldDB" id="A0A7Y0VB27"/>